<accession>A0A1D8AFF8</accession>
<dbReference type="PROSITE" id="PS51257">
    <property type="entry name" value="PROKAR_LIPOPROTEIN"/>
    <property type="match status" value="1"/>
</dbReference>
<keyword evidence="1" id="KW-0614">Plasmid</keyword>
<geneLocation type="plasmid" evidence="1 2">
    <name>pSA2</name>
</geneLocation>
<dbReference type="AlphaFoldDB" id="A0A1D8AFF8"/>
<reference evidence="2" key="1">
    <citation type="journal article" date="2017" name="J. Biotechnol.">
        <title>Complete genome sequence of Novosphingobium resinovorum SA1, a versatile xenobiotic-degrading bacterium capable of utilizing sulfanilic acid.</title>
        <authorList>
            <person name="Hegedus B."/>
            <person name="Kos P.B."/>
            <person name="Balint B."/>
            <person name="Maroti G."/>
            <person name="Gan H.M."/>
            <person name="Perei K."/>
            <person name="Rakhely G."/>
        </authorList>
    </citation>
    <scope>NUCLEOTIDE SEQUENCE [LARGE SCALE GENOMIC DNA]</scope>
    <source>
        <strain evidence="2">SA1</strain>
    </source>
</reference>
<dbReference type="KEGG" id="nre:BES08_29080"/>
<evidence type="ECO:0000313" key="1">
    <source>
        <dbReference type="EMBL" id="AOR80854.1"/>
    </source>
</evidence>
<dbReference type="EMBL" id="CP017077">
    <property type="protein sequence ID" value="AOR80854.1"/>
    <property type="molecule type" value="Genomic_DNA"/>
</dbReference>
<dbReference type="RefSeq" id="WP_069710109.1">
    <property type="nucleotide sequence ID" value="NZ_CP017077.1"/>
</dbReference>
<evidence type="ECO:0000313" key="2">
    <source>
        <dbReference type="Proteomes" id="UP000094626"/>
    </source>
</evidence>
<protein>
    <recommendedName>
        <fullName evidence="3">Lipoprotein</fullName>
    </recommendedName>
</protein>
<evidence type="ECO:0008006" key="3">
    <source>
        <dbReference type="Google" id="ProtNLM"/>
    </source>
</evidence>
<gene>
    <name evidence="1" type="ORF">BES08_29080</name>
</gene>
<sequence length="145" mass="16038">MRIGTFAIGVMVFLSGCDRLYGVQSRASLGGPVDISCINAAIHSVPDAARITYKTDWLDSVEILPKHRSVHTITHVWLYGEAQSSVLQIDQTPDGWDFVNSHSRIGEAIPQTEIDHFIPTMKKVNRAIQMRCGLQVADLPAEHIS</sequence>
<organism evidence="1 2">
    <name type="scientific">Novosphingobium resinovorum</name>
    <dbReference type="NCBI Taxonomy" id="158500"/>
    <lineage>
        <taxon>Bacteria</taxon>
        <taxon>Pseudomonadati</taxon>
        <taxon>Pseudomonadota</taxon>
        <taxon>Alphaproteobacteria</taxon>
        <taxon>Sphingomonadales</taxon>
        <taxon>Sphingomonadaceae</taxon>
        <taxon>Novosphingobium</taxon>
    </lineage>
</organism>
<dbReference type="Proteomes" id="UP000094626">
    <property type="component" value="Plasmid pSA2"/>
</dbReference>
<name>A0A1D8AFF8_9SPHN</name>
<keyword evidence="2" id="KW-1185">Reference proteome</keyword>
<proteinExistence type="predicted"/>
<dbReference type="OrthoDB" id="8481025at2"/>